<dbReference type="EMBL" id="CM000882">
    <property type="protein sequence ID" value="KQK01522.1"/>
    <property type="molecule type" value="Genomic_DNA"/>
</dbReference>
<dbReference type="AlphaFoldDB" id="A0A0Q3QIU7"/>
<dbReference type="GeneID" id="100833184"/>
<name>A0A0Q3QIU7_BRADI</name>
<evidence type="ECO:0000313" key="16">
    <source>
        <dbReference type="Proteomes" id="UP000008810"/>
    </source>
</evidence>
<reference evidence="15" key="3">
    <citation type="submission" date="2018-08" db="UniProtKB">
        <authorList>
            <consortium name="EnsemblPlants"/>
        </authorList>
    </citation>
    <scope>IDENTIFICATION</scope>
    <source>
        <strain evidence="15">cv. Bd21</strain>
    </source>
</reference>
<dbReference type="GO" id="GO:0005886">
    <property type="term" value="C:plasma membrane"/>
    <property type="evidence" value="ECO:0000318"/>
    <property type="project" value="GO_Central"/>
</dbReference>
<comment type="subcellular location">
    <subcellularLocation>
        <location evidence="9">Endomembrane system</location>
        <topology evidence="9">Lipid-anchor</topology>
    </subcellularLocation>
    <subcellularLocation>
        <location evidence="1">Membrane</location>
        <topology evidence="1">Lipid-anchor</topology>
        <topology evidence="1">GPI-anchor</topology>
    </subcellularLocation>
</comment>
<feature type="signal peptide" evidence="12">
    <location>
        <begin position="1"/>
        <end position="25"/>
    </location>
</feature>
<dbReference type="Gramene" id="KQK01522">
    <property type="protein sequence ID" value="KQK01522"/>
    <property type="gene ID" value="BRADI_3g56421v3"/>
</dbReference>
<dbReference type="FunFam" id="2.60.40.420:FF:000010">
    <property type="entry name" value="Early nodulin-like protein 1"/>
    <property type="match status" value="1"/>
</dbReference>
<keyword evidence="11" id="KW-1133">Transmembrane helix</keyword>
<dbReference type="PROSITE" id="PS51485">
    <property type="entry name" value="PHYTOCYANIN"/>
    <property type="match status" value="1"/>
</dbReference>
<dbReference type="GO" id="GO:0012505">
    <property type="term" value="C:endomembrane system"/>
    <property type="evidence" value="ECO:0007669"/>
    <property type="project" value="UniProtKB-SubCell"/>
</dbReference>
<evidence type="ECO:0000313" key="14">
    <source>
        <dbReference type="EMBL" id="KQK01522.1"/>
    </source>
</evidence>
<reference evidence="14 15" key="1">
    <citation type="journal article" date="2010" name="Nature">
        <title>Genome sequencing and analysis of the model grass Brachypodium distachyon.</title>
        <authorList>
            <consortium name="International Brachypodium Initiative"/>
        </authorList>
    </citation>
    <scope>NUCLEOTIDE SEQUENCE [LARGE SCALE GENOMIC DNA]</scope>
    <source>
        <strain evidence="14">Bd21</strain>
        <strain evidence="15">cv. Bd21</strain>
    </source>
</reference>
<keyword evidence="2" id="KW-0336">GPI-anchor</keyword>
<dbReference type="PANTHER" id="PTHR33021:SF460">
    <property type="entry name" value="OS02G0725500 PROTEIN"/>
    <property type="match status" value="1"/>
</dbReference>
<dbReference type="CDD" id="cd11019">
    <property type="entry name" value="OsENODL1_like"/>
    <property type="match status" value="1"/>
</dbReference>
<keyword evidence="5" id="KW-1015">Disulfide bond</keyword>
<evidence type="ECO:0000256" key="3">
    <source>
        <dbReference type="ARBA" id="ARBA00022729"/>
    </source>
</evidence>
<protein>
    <recommendedName>
        <fullName evidence="13">Phytocyanin domain-containing protein</fullName>
    </recommendedName>
</protein>
<evidence type="ECO:0000256" key="8">
    <source>
        <dbReference type="ARBA" id="ARBA00035011"/>
    </source>
</evidence>
<dbReference type="GO" id="GO:0009055">
    <property type="term" value="F:electron transfer activity"/>
    <property type="evidence" value="ECO:0007669"/>
    <property type="project" value="InterPro"/>
</dbReference>
<keyword evidence="11" id="KW-0812">Transmembrane</keyword>
<dbReference type="InterPro" id="IPR041846">
    <property type="entry name" value="ENL_dom"/>
</dbReference>
<keyword evidence="16" id="KW-1185">Reference proteome</keyword>
<comment type="similarity">
    <text evidence="8">Belongs to the early nodulin-like (ENODL) family.</text>
</comment>
<dbReference type="Gene3D" id="2.60.40.420">
    <property type="entry name" value="Cupredoxins - blue copper proteins"/>
    <property type="match status" value="1"/>
</dbReference>
<organism evidence="14">
    <name type="scientific">Brachypodium distachyon</name>
    <name type="common">Purple false brome</name>
    <name type="synonym">Trachynia distachya</name>
    <dbReference type="NCBI Taxonomy" id="15368"/>
    <lineage>
        <taxon>Eukaryota</taxon>
        <taxon>Viridiplantae</taxon>
        <taxon>Streptophyta</taxon>
        <taxon>Embryophyta</taxon>
        <taxon>Tracheophyta</taxon>
        <taxon>Spermatophyta</taxon>
        <taxon>Magnoliopsida</taxon>
        <taxon>Liliopsida</taxon>
        <taxon>Poales</taxon>
        <taxon>Poaceae</taxon>
        <taxon>BOP clade</taxon>
        <taxon>Pooideae</taxon>
        <taxon>Stipodae</taxon>
        <taxon>Brachypodieae</taxon>
        <taxon>Brachypodium</taxon>
    </lineage>
</organism>
<evidence type="ECO:0000313" key="15">
    <source>
        <dbReference type="EnsemblPlants" id="KQK01522"/>
    </source>
</evidence>
<evidence type="ECO:0000256" key="5">
    <source>
        <dbReference type="ARBA" id="ARBA00023157"/>
    </source>
</evidence>
<gene>
    <name evidence="15" type="primary">LOC100833184</name>
    <name evidence="14" type="ORF">BRADI_3g56421v3</name>
</gene>
<sequence length="209" mass="21643">MANFLVLAATTSCILLAASLPPASSMPAVYSVGDEKGWRMPAGNGTESYNHWAKRNRFQVGDILDFKYANDSVLLVNHDEYKQCSTESPASRFTDGDTKFKFDRAGPLYFISGAPDHCEAGQRMMVHVVAHSTLAAAAPAKPPASSAAPSAAVVRGPGTPSYGSSSGSIDSATPSPLAEPSGASGRAIAAAGFYGVTMLLLVGVVTMLA</sequence>
<evidence type="ECO:0000256" key="6">
    <source>
        <dbReference type="ARBA" id="ARBA00023180"/>
    </source>
</evidence>
<dbReference type="InterPro" id="IPR003245">
    <property type="entry name" value="Phytocyanin_dom"/>
</dbReference>
<evidence type="ECO:0000256" key="2">
    <source>
        <dbReference type="ARBA" id="ARBA00022622"/>
    </source>
</evidence>
<dbReference type="GO" id="GO:0098552">
    <property type="term" value="C:side of membrane"/>
    <property type="evidence" value="ECO:0007669"/>
    <property type="project" value="UniProtKB-KW"/>
</dbReference>
<proteinExistence type="inferred from homology"/>
<keyword evidence="4 11" id="KW-0472">Membrane</keyword>
<dbReference type="Proteomes" id="UP000008810">
    <property type="component" value="Chromosome 3"/>
</dbReference>
<dbReference type="STRING" id="15368.A0A0Q3QIU7"/>
<feature type="domain" description="Phytocyanin" evidence="13">
    <location>
        <begin position="28"/>
        <end position="130"/>
    </location>
</feature>
<evidence type="ECO:0000256" key="12">
    <source>
        <dbReference type="SAM" id="SignalP"/>
    </source>
</evidence>
<dbReference type="InterPro" id="IPR008972">
    <property type="entry name" value="Cupredoxin"/>
</dbReference>
<keyword evidence="3 12" id="KW-0732">Signal</keyword>
<dbReference type="OrthoDB" id="959565at2759"/>
<dbReference type="EnsemblPlants" id="KQK01522">
    <property type="protein sequence ID" value="KQK01522"/>
    <property type="gene ID" value="BRADI_3g56421v3"/>
</dbReference>
<feature type="chain" id="PRO_5044546103" description="Phytocyanin domain-containing protein" evidence="12">
    <location>
        <begin position="26"/>
        <end position="209"/>
    </location>
</feature>
<evidence type="ECO:0000259" key="13">
    <source>
        <dbReference type="PROSITE" id="PS51485"/>
    </source>
</evidence>
<accession>A0A0Q3QIU7</accession>
<keyword evidence="6" id="KW-0325">Glycoprotein</keyword>
<evidence type="ECO:0000256" key="10">
    <source>
        <dbReference type="SAM" id="MobiDB-lite"/>
    </source>
</evidence>
<feature type="region of interest" description="Disordered" evidence="10">
    <location>
        <begin position="140"/>
        <end position="181"/>
    </location>
</feature>
<dbReference type="RefSeq" id="XP_024317978.1">
    <property type="nucleotide sequence ID" value="XM_024462210.1"/>
</dbReference>
<evidence type="ECO:0000256" key="9">
    <source>
        <dbReference type="ARBA" id="ARBA00037868"/>
    </source>
</evidence>
<evidence type="ECO:0000256" key="1">
    <source>
        <dbReference type="ARBA" id="ARBA00004589"/>
    </source>
</evidence>
<evidence type="ECO:0000256" key="4">
    <source>
        <dbReference type="ARBA" id="ARBA00023136"/>
    </source>
</evidence>
<dbReference type="SUPFAM" id="SSF49503">
    <property type="entry name" value="Cupredoxins"/>
    <property type="match status" value="1"/>
</dbReference>
<dbReference type="ExpressionAtlas" id="A0A0Q3QIU7">
    <property type="expression patterns" value="baseline"/>
</dbReference>
<dbReference type="PANTHER" id="PTHR33021">
    <property type="entry name" value="BLUE COPPER PROTEIN"/>
    <property type="match status" value="1"/>
</dbReference>
<evidence type="ECO:0000256" key="7">
    <source>
        <dbReference type="ARBA" id="ARBA00023288"/>
    </source>
</evidence>
<reference evidence="14" key="2">
    <citation type="submission" date="2017-06" db="EMBL/GenBank/DDBJ databases">
        <title>WGS assembly of Brachypodium distachyon.</title>
        <authorList>
            <consortium name="The International Brachypodium Initiative"/>
            <person name="Lucas S."/>
            <person name="Harmon-Smith M."/>
            <person name="Lail K."/>
            <person name="Tice H."/>
            <person name="Grimwood J."/>
            <person name="Bruce D."/>
            <person name="Barry K."/>
            <person name="Shu S."/>
            <person name="Lindquist E."/>
            <person name="Wang M."/>
            <person name="Pitluck S."/>
            <person name="Vogel J.P."/>
            <person name="Garvin D.F."/>
            <person name="Mockler T.C."/>
            <person name="Schmutz J."/>
            <person name="Rokhsar D."/>
            <person name="Bevan M.W."/>
        </authorList>
    </citation>
    <scope>NUCLEOTIDE SEQUENCE</scope>
    <source>
        <strain evidence="14">Bd21</strain>
    </source>
</reference>
<feature type="transmembrane region" description="Helical" evidence="11">
    <location>
        <begin position="187"/>
        <end position="208"/>
    </location>
</feature>
<evidence type="ECO:0000256" key="11">
    <source>
        <dbReference type="SAM" id="Phobius"/>
    </source>
</evidence>
<dbReference type="Pfam" id="PF02298">
    <property type="entry name" value="Cu_bind_like"/>
    <property type="match status" value="1"/>
</dbReference>
<dbReference type="InterPro" id="IPR039391">
    <property type="entry name" value="Phytocyanin-like"/>
</dbReference>
<keyword evidence="7" id="KW-0449">Lipoprotein</keyword>